<dbReference type="PANTHER" id="PTHR42716:SF1">
    <property type="entry name" value="SLL0471 PROTEIN"/>
    <property type="match status" value="1"/>
</dbReference>
<keyword evidence="2" id="KW-1185">Reference proteome</keyword>
<dbReference type="AlphaFoldDB" id="A0A3N5BA52"/>
<evidence type="ECO:0000313" key="1">
    <source>
        <dbReference type="EMBL" id="RPF54283.1"/>
    </source>
</evidence>
<dbReference type="SUPFAM" id="SSF51905">
    <property type="entry name" value="FAD/NAD(P)-binding domain"/>
    <property type="match status" value="1"/>
</dbReference>
<dbReference type="InterPro" id="IPR005288">
    <property type="entry name" value="NadB"/>
</dbReference>
<proteinExistence type="predicted"/>
<name>A0A3N5BA52_9BACI</name>
<sequence>MHHEQVDLVIIGGGLGGVAAALAACEQGLNVFMSEETDWIGGQVTSQGVPPDEHKWIESFGRTKRYQNYRESVRETYLQMLNVKAGDTPFNPGNGLVSQICHDPRVTLKVLNDQLLPYSITGQLNIHYHTKVEEVKSGPSTIEETVFKHTQSGDLTSVSAPFVIDASEEGSLLPIANMDYVVGAESKADTCEPHARAEADRNDIQAITNVLGMEYRSGEDHTIEKPYMYDFWKQFKPDFWPDQYLSLYAPHPVTKEKRQYTLFKEETGFPLWEYRRIYDASKYESNYTAGDVTLMNWPMNDYFLGNVYEVSEGEKQKHIEQSKQLSLSLLYWLQTEAPRPDGGQGYPGLMLRRDLFGTSDGLAKYPYIRESRRIKAEYTIVEQDVSPEYQPLKVGKSYEDSVGIGSYSIDLHPSMGGHNYLDIPALPFHIPLGALLPQDMENVVAGSKNIGTTHITNGCYRLHPVEWNIGEASGELIAFCLKHQVQPKEVRREPQLLKSFQNQLRSNGFELEWPAEFYEKQEVEYESKH</sequence>
<accession>A0A3N5BA52</accession>
<gene>
    <name evidence="1" type="ORF">EDC24_1480</name>
</gene>
<dbReference type="PRINTS" id="PR00411">
    <property type="entry name" value="PNDRDTASEI"/>
</dbReference>
<dbReference type="Pfam" id="PF12831">
    <property type="entry name" value="FAD_oxidored"/>
    <property type="match status" value="1"/>
</dbReference>
<dbReference type="RefSeq" id="WP_211342349.1">
    <property type="nucleotide sequence ID" value="NZ_RKRF01000008.1"/>
</dbReference>
<dbReference type="EMBL" id="RKRF01000008">
    <property type="protein sequence ID" value="RPF54283.1"/>
    <property type="molecule type" value="Genomic_DNA"/>
</dbReference>
<reference evidence="1 2" key="1">
    <citation type="submission" date="2018-11" db="EMBL/GenBank/DDBJ databases">
        <title>Genomic Encyclopedia of Type Strains, Phase IV (KMG-IV): sequencing the most valuable type-strain genomes for metagenomic binning, comparative biology and taxonomic classification.</title>
        <authorList>
            <person name="Goeker M."/>
        </authorList>
    </citation>
    <scope>NUCLEOTIDE SEQUENCE [LARGE SCALE GENOMIC DNA]</scope>
    <source>
        <strain evidence="1 2">DSM 18090</strain>
    </source>
</reference>
<dbReference type="Gene3D" id="3.50.50.60">
    <property type="entry name" value="FAD/NAD(P)-binding domain"/>
    <property type="match status" value="1"/>
</dbReference>
<comment type="caution">
    <text evidence="1">The sequence shown here is derived from an EMBL/GenBank/DDBJ whole genome shotgun (WGS) entry which is preliminary data.</text>
</comment>
<evidence type="ECO:0000313" key="2">
    <source>
        <dbReference type="Proteomes" id="UP000276443"/>
    </source>
</evidence>
<dbReference type="Proteomes" id="UP000276443">
    <property type="component" value="Unassembled WGS sequence"/>
</dbReference>
<dbReference type="InterPro" id="IPR036188">
    <property type="entry name" value="FAD/NAD-bd_sf"/>
</dbReference>
<protein>
    <submittedName>
        <fullName evidence="1">FAD dependent oxidoreductase</fullName>
    </submittedName>
</protein>
<organism evidence="1 2">
    <name type="scientific">Aquisalibacillus elongatus</name>
    <dbReference type="NCBI Taxonomy" id="485577"/>
    <lineage>
        <taxon>Bacteria</taxon>
        <taxon>Bacillati</taxon>
        <taxon>Bacillota</taxon>
        <taxon>Bacilli</taxon>
        <taxon>Bacillales</taxon>
        <taxon>Bacillaceae</taxon>
        <taxon>Aquisalibacillus</taxon>
    </lineage>
</organism>
<dbReference type="GO" id="GO:0008734">
    <property type="term" value="F:L-aspartate oxidase activity"/>
    <property type="evidence" value="ECO:0007669"/>
    <property type="project" value="InterPro"/>
</dbReference>
<dbReference type="GO" id="GO:0009435">
    <property type="term" value="P:NAD+ biosynthetic process"/>
    <property type="evidence" value="ECO:0007669"/>
    <property type="project" value="InterPro"/>
</dbReference>
<dbReference type="PANTHER" id="PTHR42716">
    <property type="entry name" value="L-ASPARTATE OXIDASE"/>
    <property type="match status" value="1"/>
</dbReference>